<organism evidence="1 2">
    <name type="scientific">Piscinibacter gummiphilus</name>
    <dbReference type="NCBI Taxonomy" id="946333"/>
    <lineage>
        <taxon>Bacteria</taxon>
        <taxon>Pseudomonadati</taxon>
        <taxon>Pseudomonadota</taxon>
        <taxon>Betaproteobacteria</taxon>
        <taxon>Burkholderiales</taxon>
        <taxon>Sphaerotilaceae</taxon>
        <taxon>Piscinibacter</taxon>
    </lineage>
</organism>
<dbReference type="Gene3D" id="1.10.10.1130">
    <property type="entry name" value="Uncharacterised protein PF10982, DUF2789"/>
    <property type="match status" value="1"/>
</dbReference>
<dbReference type="EMBL" id="CP015118">
    <property type="protein sequence ID" value="ARN19010.1"/>
    <property type="molecule type" value="Genomic_DNA"/>
</dbReference>
<dbReference type="InterPro" id="IPR038086">
    <property type="entry name" value="DUF2789_sf"/>
</dbReference>
<gene>
    <name evidence="1" type="ORF">A4W93_03235</name>
</gene>
<dbReference type="RefSeq" id="WP_085749246.1">
    <property type="nucleotide sequence ID" value="NZ_BSPR01000002.1"/>
</dbReference>
<dbReference type="InterPro" id="IPR021250">
    <property type="entry name" value="DUF2789"/>
</dbReference>
<dbReference type="OrthoDB" id="5828847at2"/>
<evidence type="ECO:0000313" key="1">
    <source>
        <dbReference type="EMBL" id="ARN19010.1"/>
    </source>
</evidence>
<protein>
    <submittedName>
        <fullName evidence="1">Uncharacterized protein</fullName>
    </submittedName>
</protein>
<accession>A0A1W6L4A0</accession>
<sequence length="76" mass="8581">METTNHEFHELFEQLGLPSSEQDIRAFIDSHRPLAGDVKITEAPFWSPAQAGLLKELLLQDADWAEVVDQLNVALH</sequence>
<dbReference type="KEGG" id="rgu:A4W93_03235"/>
<keyword evidence="2" id="KW-1185">Reference proteome</keyword>
<dbReference type="AlphaFoldDB" id="A0A1W6L4A0"/>
<reference evidence="1 2" key="1">
    <citation type="submission" date="2016-04" db="EMBL/GenBank/DDBJ databases">
        <title>Complete genome sequence of natural rubber-degrading, novel Gram-negative bacterium, Rhizobacter gummiphilus strain NS21.</title>
        <authorList>
            <person name="Tabata M."/>
            <person name="Kasai D."/>
            <person name="Fukuda M."/>
        </authorList>
    </citation>
    <scope>NUCLEOTIDE SEQUENCE [LARGE SCALE GENOMIC DNA]</scope>
    <source>
        <strain evidence="1 2">NS21</strain>
    </source>
</reference>
<dbReference type="Proteomes" id="UP000193427">
    <property type="component" value="Chromosome"/>
</dbReference>
<name>A0A1W6L4A0_9BURK</name>
<proteinExistence type="predicted"/>
<evidence type="ECO:0000313" key="2">
    <source>
        <dbReference type="Proteomes" id="UP000193427"/>
    </source>
</evidence>
<dbReference type="STRING" id="946333.A4W93_03235"/>
<dbReference type="Pfam" id="PF10982">
    <property type="entry name" value="DUF2789"/>
    <property type="match status" value="1"/>
</dbReference>